<dbReference type="Pfam" id="PF07534">
    <property type="entry name" value="TLD"/>
    <property type="match status" value="1"/>
</dbReference>
<dbReference type="InterPro" id="IPR006571">
    <property type="entry name" value="TLDc_dom"/>
</dbReference>
<keyword evidence="3" id="KW-0770">Synapse</keyword>
<dbReference type="VEuPathDB" id="PiroplasmaDB:BBOV_II001320"/>
<accession>A7AT30</accession>
<dbReference type="GO" id="GO:0030659">
    <property type="term" value="C:cytoplasmic vesicle membrane"/>
    <property type="evidence" value="ECO:0007669"/>
    <property type="project" value="UniProtKB-SubCell"/>
</dbReference>
<evidence type="ECO:0000259" key="7">
    <source>
        <dbReference type="PROSITE" id="PS51886"/>
    </source>
</evidence>
<gene>
    <name evidence="8" type="ORF">BBOV_II001320</name>
</gene>
<dbReference type="PROSITE" id="PS51886">
    <property type="entry name" value="TLDC"/>
    <property type="match status" value="1"/>
</dbReference>
<keyword evidence="4" id="KW-0472">Membrane</keyword>
<dbReference type="EMBL" id="AAXT01000003">
    <property type="protein sequence ID" value="EDO06091.1"/>
    <property type="molecule type" value="Genomic_DNA"/>
</dbReference>
<reference evidence="8 9" key="1">
    <citation type="journal article" date="2007" name="PLoS Pathog.">
        <title>Genome sequence of Babesia bovis and comparative analysis of apicomplexan hemoprotozoa.</title>
        <authorList>
            <person name="Brayton K.A."/>
            <person name="Lau A.O.T."/>
            <person name="Herndon D.R."/>
            <person name="Hannick L."/>
            <person name="Kappmeyer L.S."/>
            <person name="Berens S.J."/>
            <person name="Bidwell S.L."/>
            <person name="Brown W.C."/>
            <person name="Crabtree J."/>
            <person name="Fadrosh D."/>
            <person name="Feldblum T."/>
            <person name="Forberger H.A."/>
            <person name="Haas B.J."/>
            <person name="Howell J.M."/>
            <person name="Khouri H."/>
            <person name="Koo H."/>
            <person name="Mann D.J."/>
            <person name="Norimine J."/>
            <person name="Paulsen I.T."/>
            <person name="Radune D."/>
            <person name="Ren Q."/>
            <person name="Smith R.K. Jr."/>
            <person name="Suarez C.E."/>
            <person name="White O."/>
            <person name="Wortman J.R."/>
            <person name="Knowles D.P. Jr."/>
            <person name="McElwain T.F."/>
            <person name="Nene V.M."/>
        </authorList>
    </citation>
    <scope>NUCLEOTIDE SEQUENCE [LARGE SCALE GENOMIC DNA]</scope>
    <source>
        <strain evidence="8">T2Bo</strain>
    </source>
</reference>
<dbReference type="GO" id="GO:0012505">
    <property type="term" value="C:endomembrane system"/>
    <property type="evidence" value="ECO:0007669"/>
    <property type="project" value="UniProtKB-SubCell"/>
</dbReference>
<evidence type="ECO:0000256" key="3">
    <source>
        <dbReference type="ARBA" id="ARBA00023018"/>
    </source>
</evidence>
<evidence type="ECO:0000256" key="2">
    <source>
        <dbReference type="ARBA" id="ARBA00004184"/>
    </source>
</evidence>
<dbReference type="Proteomes" id="UP000002173">
    <property type="component" value="Chromosome 2"/>
</dbReference>
<proteinExistence type="predicted"/>
<dbReference type="FunCoup" id="A7AT30">
    <property type="interactions" value="3"/>
</dbReference>
<evidence type="ECO:0000313" key="9">
    <source>
        <dbReference type="Proteomes" id="UP000002173"/>
    </source>
</evidence>
<dbReference type="InterPro" id="IPR000195">
    <property type="entry name" value="Rab-GAP-TBC_dom"/>
</dbReference>
<dbReference type="SMART" id="SM00584">
    <property type="entry name" value="TLDc"/>
    <property type="match status" value="1"/>
</dbReference>
<dbReference type="PANTHER" id="PTHR23354:SF122">
    <property type="entry name" value="GTPASE-ACTIVATING PROTEIN SKYWALKER"/>
    <property type="match status" value="1"/>
</dbReference>
<sequence length="901" mass="101920">MGPVSSEAVSLVDTEVYSRWRSPDVDELELCMWSADMFLYGISTSYESYGSLKTAIRRGVPDLIKHYIWIKANGADRFYIEHPNFYKHSFATTFGQHVPRTMGHDCPTFCGWFSDLPIKVASGGILGLHSDIVGAPMKANDIDFDSGSIDAESLTDSINTWHRLDEPRRASDCEYDRTDDEPLSRELSVASLRDFYKPRKSRRGYPVCSSVDGVGTPRRSGQRSLHARQDFGFPDVIDEHIELDRKDPLDHYLSALHEDNHNQMMLLRENKQKIHDRLIPPREDDSIKFKPRQLSDTLLMSSVTPLPNVPVHHSKIIGSNISPMLDKVGNPAGLDTSSIIKYLRALEDKRTALAVNKATERPSGFREFLRNILLRCGFRMHCGKNPNSYYSNSSPRDYSDAEDVVSDRSNHSVVDFATTKGNITLESKHQVSFSGITKLDSIDETPTNGSVALTNDCEPTATDSGYIRFPSSKVDSILARQATTMVLQNSVYKLSDVTVFTELLTADGIDEVKRIMWCLNTEFSSKIEFLPMIPSLCCLLMVYMTPEATLCVLHCLMARAVESRGMECGERFLFVDREGFAEFIIYVVSVIRYHMRKLVSKMQLLNVDLAAWIARSVQSVFSHMLPFDFILRIYGDFLFEGEIVLCRYCLALVNYAHDRLMQCNTRENAEETLYHIGLDSELDVDTLTKLAYSFRLKYYKADATGCGITPYLMPVKIKVFYRPRMSAFSSVLKEYTWELLWSWLLPGYRILDPHLIYSSDHHGTSMLGLVKTIKDSNRFNVSAFLFVETTTADVFGVFIPVLNNELVDGLFTSQKISDNLNSFVFTLKPEAHIYNCTGANTAGVKIGTQQIVVGNDMPALILDKNMSTGVSQCCQSYDSPKLVSSNDGYFDVRTIELWQLY</sequence>
<evidence type="ECO:0000256" key="6">
    <source>
        <dbReference type="ARBA" id="ARBA00034103"/>
    </source>
</evidence>
<dbReference type="InParanoid" id="A7AT30"/>
<keyword evidence="5" id="KW-0968">Cytoplasmic vesicle</keyword>
<feature type="domain" description="TLDc" evidence="7">
    <location>
        <begin position="730"/>
        <end position="901"/>
    </location>
</feature>
<comment type="subcellular location">
    <subcellularLocation>
        <location evidence="1">Cytoplasmic vesicle membrane</location>
    </subcellularLocation>
    <subcellularLocation>
        <location evidence="2">Endomembrane system</location>
        <topology evidence="2">Peripheral membrane protein</topology>
    </subcellularLocation>
    <subcellularLocation>
        <location evidence="6">Synapse</location>
    </subcellularLocation>
</comment>
<dbReference type="PANTHER" id="PTHR23354">
    <property type="entry name" value="NUCLEOLAR PROTEIN 7/ESTROGEN RECEPTOR COACTIVATOR-RELATED"/>
    <property type="match status" value="1"/>
</dbReference>
<dbReference type="Gene3D" id="1.10.472.80">
    <property type="entry name" value="Ypt/Rab-GAP domain of gyp1p, domain 3"/>
    <property type="match status" value="1"/>
</dbReference>
<evidence type="ECO:0000313" key="8">
    <source>
        <dbReference type="EMBL" id="EDO06091.1"/>
    </source>
</evidence>
<dbReference type="eggNOG" id="KOG2372">
    <property type="taxonomic scope" value="Eukaryota"/>
</dbReference>
<protein>
    <recommendedName>
        <fullName evidence="7">TLDc domain-containing protein</fullName>
    </recommendedName>
</protein>
<organism evidence="8 9">
    <name type="scientific">Babesia bovis</name>
    <dbReference type="NCBI Taxonomy" id="5865"/>
    <lineage>
        <taxon>Eukaryota</taxon>
        <taxon>Sar</taxon>
        <taxon>Alveolata</taxon>
        <taxon>Apicomplexa</taxon>
        <taxon>Aconoidasida</taxon>
        <taxon>Piroplasmida</taxon>
        <taxon>Babesiidae</taxon>
        <taxon>Babesia</taxon>
    </lineage>
</organism>
<keyword evidence="9" id="KW-1185">Reference proteome</keyword>
<evidence type="ECO:0000256" key="5">
    <source>
        <dbReference type="ARBA" id="ARBA00023329"/>
    </source>
</evidence>
<evidence type="ECO:0000256" key="1">
    <source>
        <dbReference type="ARBA" id="ARBA00004156"/>
    </source>
</evidence>
<dbReference type="AlphaFoldDB" id="A7AT30"/>
<evidence type="ECO:0000256" key="4">
    <source>
        <dbReference type="ARBA" id="ARBA00023136"/>
    </source>
</evidence>
<comment type="caution">
    <text evidence="8">The sequence shown here is derived from an EMBL/GenBank/DDBJ whole genome shotgun (WGS) entry which is preliminary data.</text>
</comment>
<dbReference type="SUPFAM" id="SSF47923">
    <property type="entry name" value="Ypt/Rab-GAP domain of gyp1p"/>
    <property type="match status" value="1"/>
</dbReference>
<dbReference type="InterPro" id="IPR035969">
    <property type="entry name" value="Rab-GAP_TBC_sf"/>
</dbReference>
<dbReference type="OMA" id="YIWIKAN"/>
<dbReference type="Pfam" id="PF00566">
    <property type="entry name" value="RabGAP-TBC"/>
    <property type="match status" value="1"/>
</dbReference>
<name>A7AT30_BABBO</name>